<feature type="transmembrane region" description="Helical" evidence="1">
    <location>
        <begin position="7"/>
        <end position="28"/>
    </location>
</feature>
<keyword evidence="1" id="KW-0812">Transmembrane</keyword>
<organism evidence="2">
    <name type="scientific">Candidatus Caldatribacterium californiense</name>
    <dbReference type="NCBI Taxonomy" id="1454726"/>
    <lineage>
        <taxon>Bacteria</taxon>
        <taxon>Pseudomonadati</taxon>
        <taxon>Atribacterota</taxon>
        <taxon>Atribacteria</taxon>
        <taxon>Atribacterales</taxon>
        <taxon>Candidatus Caldatribacteriaceae</taxon>
        <taxon>Candidatus Caldatribacterium</taxon>
    </lineage>
</organism>
<reference evidence="2" key="1">
    <citation type="journal article" date="2020" name="mSystems">
        <title>Genome- and Community-Level Interaction Insights into Carbon Utilization and Element Cycling Functions of Hydrothermarchaeota in Hydrothermal Sediment.</title>
        <authorList>
            <person name="Zhou Z."/>
            <person name="Liu Y."/>
            <person name="Xu W."/>
            <person name="Pan J."/>
            <person name="Luo Z.H."/>
            <person name="Li M."/>
        </authorList>
    </citation>
    <scope>NUCLEOTIDE SEQUENCE [LARGE SCALE GENOMIC DNA]</scope>
    <source>
        <strain evidence="2">SpSt-716</strain>
    </source>
</reference>
<keyword evidence="1" id="KW-1133">Transmembrane helix</keyword>
<evidence type="ECO:0000313" key="2">
    <source>
        <dbReference type="EMBL" id="HGI74543.1"/>
    </source>
</evidence>
<protein>
    <submittedName>
        <fullName evidence="2">Uncharacterized protein</fullName>
    </submittedName>
</protein>
<gene>
    <name evidence="2" type="ORF">ENU96_02520</name>
</gene>
<dbReference type="EMBL" id="DTEN01000103">
    <property type="protein sequence ID" value="HGI74543.1"/>
    <property type="molecule type" value="Genomic_DNA"/>
</dbReference>
<comment type="caution">
    <text evidence="2">The sequence shown here is derived from an EMBL/GenBank/DDBJ whole genome shotgun (WGS) entry which is preliminary data.</text>
</comment>
<evidence type="ECO:0000256" key="1">
    <source>
        <dbReference type="SAM" id="Phobius"/>
    </source>
</evidence>
<name>A0A7V3YKW5_9BACT</name>
<accession>A0A7V3YKW5</accession>
<sequence length="238" mass="27260">MRRLRTGGIIALGLGVLVAVLFVAAYFATQVNYGILKGTVVDLYSQDVVRKLTITVDGKSDILFRSKEYQLTRIPPGKHVLKAEAPYYYPFSQELEIRRGVNIFNFTMEGKEIPDLAGIICFADPTDRGIEVEIRFKDSKGIGISDFPGMPLQFEGKLYVREGDEENYSRGRLIYEGPIELFWDPKAYLARNKGLIPWEKIQIDREKEKYGLLEVLLHTPQGDFTEFIEDVELQKREE</sequence>
<proteinExistence type="predicted"/>
<dbReference type="AlphaFoldDB" id="A0A7V3YKW5"/>
<dbReference type="InterPro" id="IPR008969">
    <property type="entry name" value="CarboxyPept-like_regulatory"/>
</dbReference>
<keyword evidence="1" id="KW-0472">Membrane</keyword>
<dbReference type="SUPFAM" id="SSF49464">
    <property type="entry name" value="Carboxypeptidase regulatory domain-like"/>
    <property type="match status" value="1"/>
</dbReference>